<accession>A0A645JA13</accession>
<comment type="caution">
    <text evidence="2">The sequence shown here is derived from an EMBL/GenBank/DDBJ whole genome shotgun (WGS) entry which is preliminary data.</text>
</comment>
<proteinExistence type="predicted"/>
<feature type="transmembrane region" description="Helical" evidence="1">
    <location>
        <begin position="39"/>
        <end position="59"/>
    </location>
</feature>
<evidence type="ECO:0000256" key="1">
    <source>
        <dbReference type="SAM" id="Phobius"/>
    </source>
</evidence>
<dbReference type="AlphaFoldDB" id="A0A645JA13"/>
<evidence type="ECO:0000313" key="2">
    <source>
        <dbReference type="EMBL" id="MPN60237.1"/>
    </source>
</evidence>
<feature type="transmembrane region" description="Helical" evidence="1">
    <location>
        <begin position="6"/>
        <end position="27"/>
    </location>
</feature>
<keyword evidence="1" id="KW-0812">Transmembrane</keyword>
<name>A0A645JA13_9ZZZZ</name>
<keyword evidence="1" id="KW-1133">Transmembrane helix</keyword>
<sequence length="99" mass="10896">MSVSGIIQTIMVGLSLTTAFSVIVLFTMFAPKLCKQNSAFYTIIVSLIALVAWQLVPAIRVFPHVIYLEWLVCLTTFVLVYLVDATPIAVEDTVTTENA</sequence>
<protein>
    <submittedName>
        <fullName evidence="2">Uncharacterized protein</fullName>
    </submittedName>
</protein>
<gene>
    <name evidence="2" type="ORF">SDC9_207962</name>
</gene>
<organism evidence="2">
    <name type="scientific">bioreactor metagenome</name>
    <dbReference type="NCBI Taxonomy" id="1076179"/>
    <lineage>
        <taxon>unclassified sequences</taxon>
        <taxon>metagenomes</taxon>
        <taxon>ecological metagenomes</taxon>
    </lineage>
</organism>
<reference evidence="2" key="1">
    <citation type="submission" date="2019-08" db="EMBL/GenBank/DDBJ databases">
        <authorList>
            <person name="Kucharzyk K."/>
            <person name="Murdoch R.W."/>
            <person name="Higgins S."/>
            <person name="Loffler F."/>
        </authorList>
    </citation>
    <scope>NUCLEOTIDE SEQUENCE</scope>
</reference>
<feature type="transmembrane region" description="Helical" evidence="1">
    <location>
        <begin position="65"/>
        <end position="83"/>
    </location>
</feature>
<dbReference type="EMBL" id="VSSQ01135228">
    <property type="protein sequence ID" value="MPN60237.1"/>
    <property type="molecule type" value="Genomic_DNA"/>
</dbReference>
<keyword evidence="1" id="KW-0472">Membrane</keyword>